<proteinExistence type="predicted"/>
<evidence type="ECO:0000259" key="1">
    <source>
        <dbReference type="Pfam" id="PF13966"/>
    </source>
</evidence>
<name>A0A7J6H4W2_CANSA</name>
<dbReference type="InterPro" id="IPR026960">
    <property type="entry name" value="RVT-Znf"/>
</dbReference>
<evidence type="ECO:0000313" key="3">
    <source>
        <dbReference type="Proteomes" id="UP000525078"/>
    </source>
</evidence>
<protein>
    <recommendedName>
        <fullName evidence="1">Reverse transcriptase zinc-binding domain-containing protein</fullName>
    </recommendedName>
</protein>
<accession>A0A7J6H4W2</accession>
<dbReference type="EMBL" id="JAATIP010000029">
    <property type="protein sequence ID" value="KAF4390267.1"/>
    <property type="molecule type" value="Genomic_DNA"/>
</dbReference>
<organism evidence="2 3">
    <name type="scientific">Cannabis sativa</name>
    <name type="common">Hemp</name>
    <name type="synonym">Marijuana</name>
    <dbReference type="NCBI Taxonomy" id="3483"/>
    <lineage>
        <taxon>Eukaryota</taxon>
        <taxon>Viridiplantae</taxon>
        <taxon>Streptophyta</taxon>
        <taxon>Embryophyta</taxon>
        <taxon>Tracheophyta</taxon>
        <taxon>Spermatophyta</taxon>
        <taxon>Magnoliopsida</taxon>
        <taxon>eudicotyledons</taxon>
        <taxon>Gunneridae</taxon>
        <taxon>Pentapetalae</taxon>
        <taxon>rosids</taxon>
        <taxon>fabids</taxon>
        <taxon>Rosales</taxon>
        <taxon>Cannabaceae</taxon>
        <taxon>Cannabis</taxon>
    </lineage>
</organism>
<dbReference type="Pfam" id="PF13966">
    <property type="entry name" value="zf-RVT"/>
    <property type="match status" value="1"/>
</dbReference>
<gene>
    <name evidence="2" type="ORF">F8388_019922</name>
</gene>
<dbReference type="AlphaFoldDB" id="A0A7J6H4W2"/>
<evidence type="ECO:0000313" key="2">
    <source>
        <dbReference type="EMBL" id="KAF4390267.1"/>
    </source>
</evidence>
<comment type="caution">
    <text evidence="2">The sequence shown here is derived from an EMBL/GenBank/DDBJ whole genome shotgun (WGS) entry which is preliminary data.</text>
</comment>
<feature type="domain" description="Reverse transcriptase zinc-binding" evidence="1">
    <location>
        <begin position="21"/>
        <end position="63"/>
    </location>
</feature>
<dbReference type="Proteomes" id="UP000525078">
    <property type="component" value="Unassembled WGS sequence"/>
</dbReference>
<sequence>MKDEHYMVKVVICLPTGSECSDVAWWKLIWGAAVPPKVRVFWWKLCHKWLSVKKNLAYKSMQVPLVYDWYKKIGCISACPSLAIAAELSLFY</sequence>
<reference evidence="2 3" key="1">
    <citation type="journal article" date="2020" name="bioRxiv">
        <title>Sequence and annotation of 42 cannabis genomes reveals extensive copy number variation in cannabinoid synthesis and pathogen resistance genes.</title>
        <authorList>
            <person name="Mckernan K.J."/>
            <person name="Helbert Y."/>
            <person name="Kane L.T."/>
            <person name="Ebling H."/>
            <person name="Zhang L."/>
            <person name="Liu B."/>
            <person name="Eaton Z."/>
            <person name="Mclaughlin S."/>
            <person name="Kingan S."/>
            <person name="Baybayan P."/>
            <person name="Concepcion G."/>
            <person name="Jordan M."/>
            <person name="Riva A."/>
            <person name="Barbazuk W."/>
            <person name="Harkins T."/>
        </authorList>
    </citation>
    <scope>NUCLEOTIDE SEQUENCE [LARGE SCALE GENOMIC DNA]</scope>
    <source>
        <strain evidence="3">cv. Jamaican Lion 4</strain>
        <tissue evidence="2">Leaf</tissue>
    </source>
</reference>